<sequence length="683" mass="76257">MHVPPRALISRAVSRNEPPIHQSFGGSSVLPCVRFPPSDRARVILACRDLTRAQKAASDITNSTGNSNVVVYKLDLSSLKSVRECAEEVKKNEQRLDILINNAGVMWTPQCQTEDGFDMQMGTNHLGHFLFTNSLLDLVKKSAPSRIVTVASRAHERANFDIEDINSERSFSTMTAYSNSKLANILFTRELAKRLEGTNVTAVSLHPGVIATELTRHANDKNIATWVLMTFLFNPFLQHLIKTPTAGAQTTLYCALDPDVENHPGKYFSDCAVKEPTKAGQDDIMASKLWTLSEKLTGLNNQVLLAMPQPVHNQPSNKHTAKHYWPCLSQFTIIHPIYISINKYYATLPVEVEHYWPCLSQLLLQTTIAATPHTTSCKVIQEVLLEMSRAFSLFSTRGRQAWKNWAYPNPAINGGLGFPQLGLTYSESNVRTSLFVFVRYLLEFFHHGFQLITHFSKSSIKLSSSFNVFFSSLSKTLFISFRRALISAMIFLYVTFSDAWSFILAFLSSSSLLLIWSTAVGSCLNSAVSRMPLARSGSPLGASLSETIELVDTLRITTVPVAEGHTYTAAKFLVVITADLQLVAMLVTPVHGEPRPLLNVSTSIHCMFVMISIILDMTHMYCVKIACIKPCYSPLCFLVPVMFYQVRRVYHNTQSLFIQQKHHLSEAGGNTVDKITKSLQILH</sequence>
<keyword evidence="4" id="KW-1185">Reference proteome</keyword>
<name>A0ABY7FBC4_MYAAR</name>
<feature type="transmembrane region" description="Helical" evidence="2">
    <location>
        <begin position="502"/>
        <end position="528"/>
    </location>
</feature>
<accession>A0ABY7FBC4</accession>
<dbReference type="PANTHER" id="PTHR43157:SF31">
    <property type="entry name" value="PHOSPHATIDYLINOSITOL-GLYCAN BIOSYNTHESIS CLASS F PROTEIN"/>
    <property type="match status" value="1"/>
</dbReference>
<dbReference type="InterPro" id="IPR002347">
    <property type="entry name" value="SDR_fam"/>
</dbReference>
<feature type="transmembrane region" description="Helical" evidence="2">
    <location>
        <begin position="476"/>
        <end position="496"/>
    </location>
</feature>
<evidence type="ECO:0000313" key="4">
    <source>
        <dbReference type="Proteomes" id="UP001164746"/>
    </source>
</evidence>
<reference evidence="3" key="1">
    <citation type="submission" date="2022-11" db="EMBL/GenBank/DDBJ databases">
        <title>Centuries of genome instability and evolution in soft-shell clam transmissible cancer (bioRxiv).</title>
        <authorList>
            <person name="Hart S.F.M."/>
            <person name="Yonemitsu M.A."/>
            <person name="Giersch R.M."/>
            <person name="Beal B.F."/>
            <person name="Arriagada G."/>
            <person name="Davis B.W."/>
            <person name="Ostrander E.A."/>
            <person name="Goff S.P."/>
            <person name="Metzger M.J."/>
        </authorList>
    </citation>
    <scope>NUCLEOTIDE SEQUENCE</scope>
    <source>
        <strain evidence="3">MELC-2E11</strain>
        <tissue evidence="3">Siphon/mantle</tissue>
    </source>
</reference>
<evidence type="ECO:0000313" key="3">
    <source>
        <dbReference type="EMBL" id="WAR19468.1"/>
    </source>
</evidence>
<proteinExistence type="predicted"/>
<dbReference type="Pfam" id="PF00106">
    <property type="entry name" value="adh_short"/>
    <property type="match status" value="1"/>
</dbReference>
<dbReference type="Gene3D" id="3.40.50.720">
    <property type="entry name" value="NAD(P)-binding Rossmann-like Domain"/>
    <property type="match status" value="1"/>
</dbReference>
<protein>
    <submittedName>
        <fullName evidence="3">RDH14-like protein</fullName>
    </submittedName>
</protein>
<dbReference type="PRINTS" id="PR00080">
    <property type="entry name" value="SDRFAMILY"/>
</dbReference>
<keyword evidence="1" id="KW-0560">Oxidoreductase</keyword>
<dbReference type="InterPro" id="IPR036291">
    <property type="entry name" value="NAD(P)-bd_dom_sf"/>
</dbReference>
<organism evidence="3 4">
    <name type="scientific">Mya arenaria</name>
    <name type="common">Soft-shell clam</name>
    <dbReference type="NCBI Taxonomy" id="6604"/>
    <lineage>
        <taxon>Eukaryota</taxon>
        <taxon>Metazoa</taxon>
        <taxon>Spiralia</taxon>
        <taxon>Lophotrochozoa</taxon>
        <taxon>Mollusca</taxon>
        <taxon>Bivalvia</taxon>
        <taxon>Autobranchia</taxon>
        <taxon>Heteroconchia</taxon>
        <taxon>Euheterodonta</taxon>
        <taxon>Imparidentia</taxon>
        <taxon>Neoheterodontei</taxon>
        <taxon>Myida</taxon>
        <taxon>Myoidea</taxon>
        <taxon>Myidae</taxon>
        <taxon>Mya</taxon>
    </lineage>
</organism>
<dbReference type="PANTHER" id="PTHR43157">
    <property type="entry name" value="PHOSPHATIDYLINOSITOL-GLYCAN BIOSYNTHESIS CLASS F PROTEIN-RELATED"/>
    <property type="match status" value="1"/>
</dbReference>
<keyword evidence="2" id="KW-0812">Transmembrane</keyword>
<dbReference type="PRINTS" id="PR00081">
    <property type="entry name" value="GDHRDH"/>
</dbReference>
<dbReference type="SUPFAM" id="SSF51735">
    <property type="entry name" value="NAD(P)-binding Rossmann-fold domains"/>
    <property type="match status" value="1"/>
</dbReference>
<gene>
    <name evidence="3" type="ORF">MAR_001306</name>
</gene>
<evidence type="ECO:0000256" key="2">
    <source>
        <dbReference type="SAM" id="Phobius"/>
    </source>
</evidence>
<evidence type="ECO:0000256" key="1">
    <source>
        <dbReference type="ARBA" id="ARBA00023002"/>
    </source>
</evidence>
<dbReference type="Proteomes" id="UP001164746">
    <property type="component" value="Chromosome 11"/>
</dbReference>
<dbReference type="EMBL" id="CP111022">
    <property type="protein sequence ID" value="WAR19468.1"/>
    <property type="molecule type" value="Genomic_DNA"/>
</dbReference>
<keyword evidence="2" id="KW-0472">Membrane</keyword>
<keyword evidence="2" id="KW-1133">Transmembrane helix</keyword>